<dbReference type="Proteomes" id="UP000320672">
    <property type="component" value="Chromosome"/>
</dbReference>
<dbReference type="Pfam" id="PF02518">
    <property type="entry name" value="HATPase_c"/>
    <property type="match status" value="1"/>
</dbReference>
<dbReference type="InterPro" id="IPR036890">
    <property type="entry name" value="HATPase_C_sf"/>
</dbReference>
<dbReference type="GO" id="GO:0004673">
    <property type="term" value="F:protein histidine kinase activity"/>
    <property type="evidence" value="ECO:0007669"/>
    <property type="project" value="UniProtKB-EC"/>
</dbReference>
<dbReference type="InterPro" id="IPR005467">
    <property type="entry name" value="His_kinase_dom"/>
</dbReference>
<accession>A0A517MFM2</accession>
<dbReference type="OrthoDB" id="9804645at2"/>
<name>A0A517MFM2_9BACT</name>
<dbReference type="PANTHER" id="PTHR43065">
    <property type="entry name" value="SENSOR HISTIDINE KINASE"/>
    <property type="match status" value="1"/>
</dbReference>
<dbReference type="EMBL" id="CP036262">
    <property type="protein sequence ID" value="QDS93683.1"/>
    <property type="molecule type" value="Genomic_DNA"/>
</dbReference>
<dbReference type="PANTHER" id="PTHR43065:SF42">
    <property type="entry name" value="TWO-COMPONENT SENSOR PPRA"/>
    <property type="match status" value="1"/>
</dbReference>
<sequence length="168" mass="18584">MLLKIDIESWLSTTSRTIVISAGFWLSVKRVLSWGCWKVSCFLPTDSQIPRPPLAPNILVEPKEWFSITISDIGCGIPAGELKKVLDPFYTTKRRDEGTGVGLSITNTLIQRHGGCMKIESTVGTGTNIRLYLPLAKRPIVRSWGIAQPIPTGMLQMDFRNRVPATGS</sequence>
<dbReference type="InterPro" id="IPR003594">
    <property type="entry name" value="HATPase_dom"/>
</dbReference>
<gene>
    <name evidence="4" type="ORF">FF011L_24560</name>
</gene>
<protein>
    <recommendedName>
        <fullName evidence="2">histidine kinase</fullName>
        <ecNumber evidence="2">2.7.13.3</ecNumber>
    </recommendedName>
</protein>
<dbReference type="EC" id="2.7.13.3" evidence="2"/>
<dbReference type="KEGG" id="rml:FF011L_24560"/>
<dbReference type="PROSITE" id="PS50109">
    <property type="entry name" value="HIS_KIN"/>
    <property type="match status" value="1"/>
</dbReference>
<evidence type="ECO:0000259" key="3">
    <source>
        <dbReference type="PROSITE" id="PS50109"/>
    </source>
</evidence>
<keyword evidence="5" id="KW-1185">Reference proteome</keyword>
<dbReference type="Gene3D" id="3.30.565.10">
    <property type="entry name" value="Histidine kinase-like ATPase, C-terminal domain"/>
    <property type="match status" value="1"/>
</dbReference>
<dbReference type="SUPFAM" id="SSF55874">
    <property type="entry name" value="ATPase domain of HSP90 chaperone/DNA topoisomerase II/histidine kinase"/>
    <property type="match status" value="1"/>
</dbReference>
<evidence type="ECO:0000256" key="1">
    <source>
        <dbReference type="ARBA" id="ARBA00000085"/>
    </source>
</evidence>
<evidence type="ECO:0000313" key="4">
    <source>
        <dbReference type="EMBL" id="QDS93683.1"/>
    </source>
</evidence>
<dbReference type="InterPro" id="IPR004358">
    <property type="entry name" value="Sig_transdc_His_kin-like_C"/>
</dbReference>
<evidence type="ECO:0000256" key="2">
    <source>
        <dbReference type="ARBA" id="ARBA00012438"/>
    </source>
</evidence>
<dbReference type="PRINTS" id="PR00344">
    <property type="entry name" value="BCTRLSENSOR"/>
</dbReference>
<comment type="catalytic activity">
    <reaction evidence="1">
        <text>ATP + protein L-histidine = ADP + protein N-phospho-L-histidine.</text>
        <dbReference type="EC" id="2.7.13.3"/>
    </reaction>
</comment>
<dbReference type="SMART" id="SM00387">
    <property type="entry name" value="HATPase_c"/>
    <property type="match status" value="1"/>
</dbReference>
<feature type="domain" description="Histidine kinase" evidence="3">
    <location>
        <begin position="68"/>
        <end position="137"/>
    </location>
</feature>
<organism evidence="4 5">
    <name type="scientific">Roseimaritima multifibrata</name>
    <dbReference type="NCBI Taxonomy" id="1930274"/>
    <lineage>
        <taxon>Bacteria</taxon>
        <taxon>Pseudomonadati</taxon>
        <taxon>Planctomycetota</taxon>
        <taxon>Planctomycetia</taxon>
        <taxon>Pirellulales</taxon>
        <taxon>Pirellulaceae</taxon>
        <taxon>Roseimaritima</taxon>
    </lineage>
</organism>
<reference evidence="4 5" key="1">
    <citation type="submission" date="2019-02" db="EMBL/GenBank/DDBJ databases">
        <title>Deep-cultivation of Planctomycetes and their phenomic and genomic characterization uncovers novel biology.</title>
        <authorList>
            <person name="Wiegand S."/>
            <person name="Jogler M."/>
            <person name="Boedeker C."/>
            <person name="Pinto D."/>
            <person name="Vollmers J."/>
            <person name="Rivas-Marin E."/>
            <person name="Kohn T."/>
            <person name="Peeters S.H."/>
            <person name="Heuer A."/>
            <person name="Rast P."/>
            <person name="Oberbeckmann S."/>
            <person name="Bunk B."/>
            <person name="Jeske O."/>
            <person name="Meyerdierks A."/>
            <person name="Storesund J.E."/>
            <person name="Kallscheuer N."/>
            <person name="Luecker S."/>
            <person name="Lage O.M."/>
            <person name="Pohl T."/>
            <person name="Merkel B.J."/>
            <person name="Hornburger P."/>
            <person name="Mueller R.-W."/>
            <person name="Bruemmer F."/>
            <person name="Labrenz M."/>
            <person name="Spormann A.M."/>
            <person name="Op den Camp H."/>
            <person name="Overmann J."/>
            <person name="Amann R."/>
            <person name="Jetten M.S.M."/>
            <person name="Mascher T."/>
            <person name="Medema M.H."/>
            <person name="Devos D.P."/>
            <person name="Kaster A.-K."/>
            <person name="Ovreas L."/>
            <person name="Rohde M."/>
            <person name="Galperin M.Y."/>
            <person name="Jogler C."/>
        </authorList>
    </citation>
    <scope>NUCLEOTIDE SEQUENCE [LARGE SCALE GENOMIC DNA]</scope>
    <source>
        <strain evidence="4 5">FF011L</strain>
    </source>
</reference>
<proteinExistence type="predicted"/>
<evidence type="ECO:0000313" key="5">
    <source>
        <dbReference type="Proteomes" id="UP000320672"/>
    </source>
</evidence>
<dbReference type="AlphaFoldDB" id="A0A517MFM2"/>